<dbReference type="RefSeq" id="WP_092787724.1">
    <property type="nucleotide sequence ID" value="NZ_FNAP01000015.1"/>
</dbReference>
<evidence type="ECO:0000313" key="2">
    <source>
        <dbReference type="Proteomes" id="UP000199412"/>
    </source>
</evidence>
<dbReference type="Proteomes" id="UP000199412">
    <property type="component" value="Unassembled WGS sequence"/>
</dbReference>
<reference evidence="1 2" key="1">
    <citation type="submission" date="2016-10" db="EMBL/GenBank/DDBJ databases">
        <authorList>
            <person name="de Groot N.N."/>
        </authorList>
    </citation>
    <scope>NUCLEOTIDE SEQUENCE [LARGE SCALE GENOMIC DNA]</scope>
    <source>
        <strain evidence="1 2">ATCC 700224</strain>
    </source>
</reference>
<dbReference type="EMBL" id="FNAP01000015">
    <property type="protein sequence ID" value="SDE89295.1"/>
    <property type="molecule type" value="Genomic_DNA"/>
</dbReference>
<gene>
    <name evidence="1" type="ORF">SAMN05421720_11515</name>
</gene>
<sequence>MARSKTGALAPIHADAGTIDIGATLHMAAVPPDRDPDPVRAFATFTGDLHRLAEWFTRCGVRTVAMESTGVS</sequence>
<dbReference type="AlphaFoldDB" id="A0A1G7GMD0"/>
<organism evidence="1 2">
    <name type="scientific">Rhodospira trueperi</name>
    <dbReference type="NCBI Taxonomy" id="69960"/>
    <lineage>
        <taxon>Bacteria</taxon>
        <taxon>Pseudomonadati</taxon>
        <taxon>Pseudomonadota</taxon>
        <taxon>Alphaproteobacteria</taxon>
        <taxon>Rhodospirillales</taxon>
        <taxon>Rhodospirillaceae</taxon>
        <taxon>Rhodospira</taxon>
    </lineage>
</organism>
<evidence type="ECO:0000313" key="1">
    <source>
        <dbReference type="EMBL" id="SDE89295.1"/>
    </source>
</evidence>
<accession>A0A1G7GMD0</accession>
<evidence type="ECO:0008006" key="3">
    <source>
        <dbReference type="Google" id="ProtNLM"/>
    </source>
</evidence>
<name>A0A1G7GMD0_9PROT</name>
<keyword evidence="2" id="KW-1185">Reference proteome</keyword>
<dbReference type="STRING" id="69960.SAMN05421720_11515"/>
<protein>
    <recommendedName>
        <fullName evidence="3">Transposase</fullName>
    </recommendedName>
</protein>
<proteinExistence type="predicted"/>